<evidence type="ECO:0000256" key="7">
    <source>
        <dbReference type="SAM" id="SignalP"/>
    </source>
</evidence>
<feature type="transmembrane region" description="Helical" evidence="6">
    <location>
        <begin position="99"/>
        <end position="118"/>
    </location>
</feature>
<evidence type="ECO:0008006" key="10">
    <source>
        <dbReference type="Google" id="ProtNLM"/>
    </source>
</evidence>
<dbReference type="SUPFAM" id="SSF81321">
    <property type="entry name" value="Family A G protein-coupled receptor-like"/>
    <property type="match status" value="1"/>
</dbReference>
<dbReference type="AlphaFoldDB" id="A0A6U5MQS0"/>
<feature type="transmembrane region" description="Helical" evidence="6">
    <location>
        <begin position="194"/>
        <end position="219"/>
    </location>
</feature>
<gene>
    <name evidence="8" type="ORF">GOCE00092_LOCUS17078</name>
    <name evidence="9" type="ORF">GOCE00092_LOCUS17079</name>
</gene>
<evidence type="ECO:0000256" key="3">
    <source>
        <dbReference type="ARBA" id="ARBA00022989"/>
    </source>
</evidence>
<feature type="region of interest" description="Disordered" evidence="5">
    <location>
        <begin position="425"/>
        <end position="462"/>
    </location>
</feature>
<evidence type="ECO:0000256" key="1">
    <source>
        <dbReference type="ARBA" id="ARBA00004141"/>
    </source>
</evidence>
<feature type="compositionally biased region" description="Acidic residues" evidence="5">
    <location>
        <begin position="425"/>
        <end position="447"/>
    </location>
</feature>
<proteinExistence type="predicted"/>
<dbReference type="EMBL" id="HBGK01032739">
    <property type="protein sequence ID" value="CAD9291372.1"/>
    <property type="molecule type" value="Transcribed_RNA"/>
</dbReference>
<dbReference type="Gene3D" id="1.20.1070.10">
    <property type="entry name" value="Rhodopsin 7-helix transmembrane proteins"/>
    <property type="match status" value="1"/>
</dbReference>
<evidence type="ECO:0000256" key="6">
    <source>
        <dbReference type="SAM" id="Phobius"/>
    </source>
</evidence>
<keyword evidence="7" id="KW-0732">Signal</keyword>
<evidence type="ECO:0000313" key="8">
    <source>
        <dbReference type="EMBL" id="CAD9291370.1"/>
    </source>
</evidence>
<evidence type="ECO:0000256" key="2">
    <source>
        <dbReference type="ARBA" id="ARBA00022692"/>
    </source>
</evidence>
<dbReference type="GO" id="GO:0005886">
    <property type="term" value="C:plasma membrane"/>
    <property type="evidence" value="ECO:0007669"/>
    <property type="project" value="TreeGrafter"/>
</dbReference>
<feature type="compositionally biased region" description="Polar residues" evidence="5">
    <location>
        <begin position="268"/>
        <end position="285"/>
    </location>
</feature>
<keyword evidence="3 6" id="KW-1133">Transmembrane helix</keyword>
<feature type="chain" id="PRO_5036192315" description="G-protein coupled receptors family 2 profile 2 domain-containing protein" evidence="7">
    <location>
        <begin position="20"/>
        <end position="462"/>
    </location>
</feature>
<keyword evidence="2 6" id="KW-0812">Transmembrane</keyword>
<accession>A0A6U5MQS0</accession>
<reference evidence="8" key="1">
    <citation type="submission" date="2021-01" db="EMBL/GenBank/DDBJ databases">
        <authorList>
            <person name="Corre E."/>
            <person name="Pelletier E."/>
            <person name="Niang G."/>
            <person name="Scheremetjew M."/>
            <person name="Finn R."/>
            <person name="Kale V."/>
            <person name="Holt S."/>
            <person name="Cochrane G."/>
            <person name="Meng A."/>
            <person name="Brown T."/>
            <person name="Cohen L."/>
        </authorList>
    </citation>
    <scope>NUCLEOTIDE SEQUENCE</scope>
    <source>
        <strain evidence="8">CCMP 410</strain>
    </source>
</reference>
<feature type="transmembrane region" description="Helical" evidence="6">
    <location>
        <begin position="130"/>
        <end position="149"/>
    </location>
</feature>
<dbReference type="PANTHER" id="PTHR23112:SF0">
    <property type="entry name" value="TRANSMEMBRANE PROTEIN 116"/>
    <property type="match status" value="1"/>
</dbReference>
<feature type="transmembrane region" description="Helical" evidence="6">
    <location>
        <begin position="346"/>
        <end position="367"/>
    </location>
</feature>
<dbReference type="GO" id="GO:0004930">
    <property type="term" value="F:G protein-coupled receptor activity"/>
    <property type="evidence" value="ECO:0007669"/>
    <property type="project" value="TreeGrafter"/>
</dbReference>
<dbReference type="PANTHER" id="PTHR23112">
    <property type="entry name" value="G PROTEIN-COUPLED RECEPTOR 157-RELATED"/>
    <property type="match status" value="1"/>
</dbReference>
<feature type="region of interest" description="Disordered" evidence="5">
    <location>
        <begin position="232"/>
        <end position="285"/>
    </location>
</feature>
<feature type="transmembrane region" description="Helical" evidence="6">
    <location>
        <begin position="9"/>
        <end position="31"/>
    </location>
</feature>
<keyword evidence="4 6" id="KW-0472">Membrane</keyword>
<evidence type="ECO:0000313" key="9">
    <source>
        <dbReference type="EMBL" id="CAD9291372.1"/>
    </source>
</evidence>
<feature type="signal peptide" evidence="7">
    <location>
        <begin position="1"/>
        <end position="19"/>
    </location>
</feature>
<feature type="compositionally biased region" description="Polar residues" evidence="5">
    <location>
        <begin position="249"/>
        <end position="260"/>
    </location>
</feature>
<dbReference type="GO" id="GO:0007189">
    <property type="term" value="P:adenylate cyclase-activating G protein-coupled receptor signaling pathway"/>
    <property type="evidence" value="ECO:0007669"/>
    <property type="project" value="TreeGrafter"/>
</dbReference>
<comment type="subcellular location">
    <subcellularLocation>
        <location evidence="1">Membrane</location>
        <topology evidence="1">Multi-pass membrane protein</topology>
    </subcellularLocation>
</comment>
<dbReference type="EMBL" id="HBGK01032738">
    <property type="protein sequence ID" value="CAD9291370.1"/>
    <property type="molecule type" value="Transcribed_RNA"/>
</dbReference>
<organism evidence="8">
    <name type="scientific">Grammatophora oceanica</name>
    <dbReference type="NCBI Taxonomy" id="210454"/>
    <lineage>
        <taxon>Eukaryota</taxon>
        <taxon>Sar</taxon>
        <taxon>Stramenopiles</taxon>
        <taxon>Ochrophyta</taxon>
        <taxon>Bacillariophyta</taxon>
        <taxon>Fragilariophyceae</taxon>
        <taxon>Fragilariophycidae</taxon>
        <taxon>Rhabdonematales</taxon>
        <taxon>Grammatophoraceae</taxon>
        <taxon>Grammatophora</taxon>
    </lineage>
</organism>
<evidence type="ECO:0000256" key="5">
    <source>
        <dbReference type="SAM" id="MobiDB-lite"/>
    </source>
</evidence>
<protein>
    <recommendedName>
        <fullName evidence="10">G-protein coupled receptors family 2 profile 2 domain-containing protein</fullName>
    </recommendedName>
</protein>
<feature type="transmembrane region" description="Helical" evidence="6">
    <location>
        <begin position="317"/>
        <end position="340"/>
    </location>
</feature>
<name>A0A6U5MQS0_9STRA</name>
<evidence type="ECO:0000256" key="4">
    <source>
        <dbReference type="ARBA" id="ARBA00023136"/>
    </source>
</evidence>
<sequence>MGFTQTEFLILAIIPKVSAVLSTAGSVWILVEVFTDRKKVTNVYHRLLTAMSIYDILESSWNFASNWALPVGTPNTWYTFGTQATCTAQGFFLQFGVGIPIYNGCLALYYLLIVRYGIRDERMKKWIEPSMHLFAFVVAFGTAIAGVPLDLYNPDDVPMCWIKNNPIGCTETWQSTPENPANCVRGDNSSLYRFAFYLSWVWGSIFSAIVATVLLYLTVRGLEKKTTRYTNPSRSSIRAGWSKNKDTEQPSSNFVSLEQQGTDRSESSEGYTQGSSTSGRQASSLVQSVRATLRKMVSRGEQDRNENPRSRQVFNQAVWYIAAFFLTHIFACIQQVIFFAGGTPPFWMIAIHMFCDPGQGFYNFLVYRRPRYIYIRNKNPELSRFQCLRLALRWSFRGPVDVTTGRDRKVTTINDAVADQEYDSFHDCDDDYQDKFDSEEESPPEEEQAPRNIEPTNSGRFG</sequence>